<feature type="transmembrane region" description="Helical" evidence="2">
    <location>
        <begin position="67"/>
        <end position="89"/>
    </location>
</feature>
<keyword evidence="2" id="KW-0812">Transmembrane</keyword>
<evidence type="ECO:0000313" key="4">
    <source>
        <dbReference type="EMBL" id="MBF4694739.1"/>
    </source>
</evidence>
<feature type="coiled-coil region" evidence="1">
    <location>
        <begin position="15"/>
        <end position="66"/>
    </location>
</feature>
<name>A0ABR9ZWB6_9FIRM</name>
<sequence length="377" mass="44107">MNFNALFIKYKSGTATDAEIEIVEAEIEKNKIINDYLAESLDDLFLEEHTDSLEIKEQVSNRLRKNILYSVISIILLYVFLNFAISPLVDSMYYNPKKVTQGENMNDITFDMVALTELTVPGYQSTMALVNKKGYGSYDIILRRTNEFGRNEERIPIQLTRNRREGFFDYLFSYDLETKLIEEAPLQFDYENPLKDLKSEHNYASVFITFNNPLSLLEATSYELTYNQLIFQWMSIEHGTEYQNEKIGFQPINSIRTSFGDRPNKALYPLFYLEDMYSNGEKMSSSFEKSLADNYEIHVKTLLNYMIDRKAFVTVFDRNHMRTKFYEDTLSYIDENGIKVEGMLIYGETNDLVKFIEKADVYGIQIVDMKASQYSRK</sequence>
<protein>
    <submittedName>
        <fullName evidence="4">Anti sigma factor C-terminal domain-containing protein</fullName>
    </submittedName>
</protein>
<keyword evidence="2" id="KW-0472">Membrane</keyword>
<evidence type="ECO:0000256" key="1">
    <source>
        <dbReference type="SAM" id="Coils"/>
    </source>
</evidence>
<comment type="caution">
    <text evidence="4">The sequence shown here is derived from an EMBL/GenBank/DDBJ whole genome shotgun (WGS) entry which is preliminary data.</text>
</comment>
<reference evidence="4 5" key="1">
    <citation type="submission" date="2020-11" db="EMBL/GenBank/DDBJ databases">
        <title>Fusibacter basophilias sp. nov.</title>
        <authorList>
            <person name="Qiu D."/>
        </authorList>
    </citation>
    <scope>NUCLEOTIDE SEQUENCE [LARGE SCALE GENOMIC DNA]</scope>
    <source>
        <strain evidence="4 5">Q10-2</strain>
    </source>
</reference>
<proteinExistence type="predicted"/>
<dbReference type="RefSeq" id="WP_194702977.1">
    <property type="nucleotide sequence ID" value="NZ_JADKNH010000010.1"/>
</dbReference>
<evidence type="ECO:0000256" key="2">
    <source>
        <dbReference type="SAM" id="Phobius"/>
    </source>
</evidence>
<accession>A0ABR9ZWB6</accession>
<organism evidence="4 5">
    <name type="scientific">Fusibacter ferrireducens</name>
    <dbReference type="NCBI Taxonomy" id="2785058"/>
    <lineage>
        <taxon>Bacteria</taxon>
        <taxon>Bacillati</taxon>
        <taxon>Bacillota</taxon>
        <taxon>Clostridia</taxon>
        <taxon>Eubacteriales</taxon>
        <taxon>Eubacteriales Family XII. Incertae Sedis</taxon>
        <taxon>Fusibacter</taxon>
    </lineage>
</organism>
<dbReference type="Proteomes" id="UP000614200">
    <property type="component" value="Unassembled WGS sequence"/>
</dbReference>
<evidence type="ECO:0000313" key="5">
    <source>
        <dbReference type="Proteomes" id="UP000614200"/>
    </source>
</evidence>
<keyword evidence="5" id="KW-1185">Reference proteome</keyword>
<evidence type="ECO:0000259" key="3">
    <source>
        <dbReference type="Pfam" id="PF13791"/>
    </source>
</evidence>
<dbReference type="Pfam" id="PF13791">
    <property type="entry name" value="Sigma_reg_C"/>
    <property type="match status" value="1"/>
</dbReference>
<keyword evidence="2" id="KW-1133">Transmembrane helix</keyword>
<dbReference type="InterPro" id="IPR025672">
    <property type="entry name" value="Sigma_reg_C_dom"/>
</dbReference>
<feature type="domain" description="Sigma factor regulator C-terminal" evidence="3">
    <location>
        <begin position="199"/>
        <end position="366"/>
    </location>
</feature>
<keyword evidence="1" id="KW-0175">Coiled coil</keyword>
<gene>
    <name evidence="4" type="ORF">ISU02_16620</name>
</gene>
<dbReference type="EMBL" id="JADKNH010000010">
    <property type="protein sequence ID" value="MBF4694739.1"/>
    <property type="molecule type" value="Genomic_DNA"/>
</dbReference>